<accession>A0A7C1NQE8</accession>
<sequence>MAFASIRKIGEMKEVAYKPQDISLGDDEAAYFVIRKPGRNLTIFASYRLGGGEFPKTYGHFHVPPYEETYQVLYGKAAFLLQKMDGDKVSEVIFKVLDVGDTFTVPKGYGHVMLNMGDDYVITMDDHDPAHFDNDYEMVKQKRGFGYYIIEKKEGWEAVPNPNYSDLLPLKEDA</sequence>
<dbReference type="InterPro" id="IPR011051">
    <property type="entry name" value="RmlC_Cupin_sf"/>
</dbReference>
<dbReference type="EC" id="5.3.1.9" evidence="3"/>
<proteinExistence type="inferred from homology"/>
<evidence type="ECO:0000259" key="7">
    <source>
        <dbReference type="Pfam" id="PF06560"/>
    </source>
</evidence>
<dbReference type="GO" id="GO:0006096">
    <property type="term" value="P:glycolytic process"/>
    <property type="evidence" value="ECO:0007669"/>
    <property type="project" value="UniProtKB-UniPathway"/>
</dbReference>
<keyword evidence="5" id="KW-0324">Glycolysis</keyword>
<dbReference type="Gene3D" id="2.60.120.10">
    <property type="entry name" value="Jelly Rolls"/>
    <property type="match status" value="1"/>
</dbReference>
<evidence type="ECO:0000256" key="3">
    <source>
        <dbReference type="ARBA" id="ARBA00011952"/>
    </source>
</evidence>
<dbReference type="GO" id="GO:0005737">
    <property type="term" value="C:cytoplasm"/>
    <property type="evidence" value="ECO:0007669"/>
    <property type="project" value="InterPro"/>
</dbReference>
<comment type="similarity">
    <text evidence="2">Belongs to the archaeal-type GPI family.</text>
</comment>
<dbReference type="GO" id="GO:0004347">
    <property type="term" value="F:glucose-6-phosphate isomerase activity"/>
    <property type="evidence" value="ECO:0007669"/>
    <property type="project" value="UniProtKB-EC"/>
</dbReference>
<evidence type="ECO:0000256" key="2">
    <source>
        <dbReference type="ARBA" id="ARBA00006542"/>
    </source>
</evidence>
<comment type="pathway">
    <text evidence="1">Carbohydrate degradation; glycolysis; D-glyceraldehyde 3-phosphate and glycerone phosphate from D-glucose: step 2/4.</text>
</comment>
<dbReference type="AlphaFoldDB" id="A0A7C1NQE8"/>
<organism evidence="8">
    <name type="scientific">candidate division WWE3 bacterium</name>
    <dbReference type="NCBI Taxonomy" id="2053526"/>
    <lineage>
        <taxon>Bacteria</taxon>
        <taxon>Katanobacteria</taxon>
    </lineage>
</organism>
<dbReference type="InterPro" id="IPR014710">
    <property type="entry name" value="RmlC-like_jellyroll"/>
</dbReference>
<dbReference type="Pfam" id="PF06560">
    <property type="entry name" value="GPI"/>
    <property type="match status" value="1"/>
</dbReference>
<comment type="catalytic activity">
    <reaction evidence="6">
        <text>alpha-D-glucose 6-phosphate = beta-D-fructose 6-phosphate</text>
        <dbReference type="Rhea" id="RHEA:11816"/>
        <dbReference type="ChEBI" id="CHEBI:57634"/>
        <dbReference type="ChEBI" id="CHEBI:58225"/>
        <dbReference type="EC" id="5.3.1.9"/>
    </reaction>
</comment>
<dbReference type="UniPathway" id="UPA00109">
    <property type="reaction ID" value="UER00181"/>
</dbReference>
<evidence type="ECO:0000256" key="5">
    <source>
        <dbReference type="ARBA" id="ARBA00023152"/>
    </source>
</evidence>
<dbReference type="SUPFAM" id="SSF51182">
    <property type="entry name" value="RmlC-like cupins"/>
    <property type="match status" value="1"/>
</dbReference>
<dbReference type="GO" id="GO:0006094">
    <property type="term" value="P:gluconeogenesis"/>
    <property type="evidence" value="ECO:0007669"/>
    <property type="project" value="UniProtKB-KW"/>
</dbReference>
<dbReference type="Proteomes" id="UP000885744">
    <property type="component" value="Unassembled WGS sequence"/>
</dbReference>
<comment type="caution">
    <text evidence="8">The sequence shown here is derived from an EMBL/GenBank/DDBJ whole genome shotgun (WGS) entry which is preliminary data.</text>
</comment>
<dbReference type="InterPro" id="IPR010551">
    <property type="entry name" value="G6P_isomerase_prok"/>
</dbReference>
<keyword evidence="4" id="KW-0312">Gluconeogenesis</keyword>
<name>A0A7C1NQE8_UNCKA</name>
<dbReference type="EMBL" id="DRHH01000035">
    <property type="protein sequence ID" value="HEB13948.1"/>
    <property type="molecule type" value="Genomic_DNA"/>
</dbReference>
<feature type="domain" description="Glucose-6-phosphate isomerase prokaryote" evidence="7">
    <location>
        <begin position="14"/>
        <end position="155"/>
    </location>
</feature>
<gene>
    <name evidence="8" type="ORF">ENI09_00860</name>
</gene>
<evidence type="ECO:0000313" key="8">
    <source>
        <dbReference type="EMBL" id="HEB13948.1"/>
    </source>
</evidence>
<protein>
    <recommendedName>
        <fullName evidence="3">glucose-6-phosphate isomerase</fullName>
        <ecNumber evidence="3">5.3.1.9</ecNumber>
    </recommendedName>
</protein>
<evidence type="ECO:0000256" key="1">
    <source>
        <dbReference type="ARBA" id="ARBA00004926"/>
    </source>
</evidence>
<evidence type="ECO:0000256" key="6">
    <source>
        <dbReference type="ARBA" id="ARBA00029321"/>
    </source>
</evidence>
<reference evidence="8" key="1">
    <citation type="journal article" date="2020" name="mSystems">
        <title>Genome- and Community-Level Interaction Insights into Carbon Utilization and Element Cycling Functions of Hydrothermarchaeota in Hydrothermal Sediment.</title>
        <authorList>
            <person name="Zhou Z."/>
            <person name="Liu Y."/>
            <person name="Xu W."/>
            <person name="Pan J."/>
            <person name="Luo Z.H."/>
            <person name="Li M."/>
        </authorList>
    </citation>
    <scope>NUCLEOTIDE SEQUENCE [LARGE SCALE GENOMIC DNA]</scope>
    <source>
        <strain evidence="8">HyVt-365</strain>
    </source>
</reference>
<evidence type="ECO:0000256" key="4">
    <source>
        <dbReference type="ARBA" id="ARBA00022432"/>
    </source>
</evidence>